<proteinExistence type="predicted"/>
<dbReference type="Proteomes" id="UP000199025">
    <property type="component" value="Unassembled WGS sequence"/>
</dbReference>
<dbReference type="EMBL" id="FORP01000017">
    <property type="protein sequence ID" value="SFK28215.1"/>
    <property type="molecule type" value="Genomic_DNA"/>
</dbReference>
<dbReference type="Pfam" id="PF18556">
    <property type="entry name" value="TetR_C_35"/>
    <property type="match status" value="1"/>
</dbReference>
<gene>
    <name evidence="4" type="ORF">SAMN05421835_11751</name>
</gene>
<evidence type="ECO:0000313" key="4">
    <source>
        <dbReference type="EMBL" id="SFK28215.1"/>
    </source>
</evidence>
<dbReference type="STRING" id="115433.SAMN05421835_11751"/>
<dbReference type="Pfam" id="PF00440">
    <property type="entry name" value="TetR_N"/>
    <property type="match status" value="1"/>
</dbReference>
<dbReference type="InterPro" id="IPR009057">
    <property type="entry name" value="Homeodomain-like_sf"/>
</dbReference>
<feature type="DNA-binding region" description="H-T-H motif" evidence="2">
    <location>
        <begin position="46"/>
        <end position="65"/>
    </location>
</feature>
<organism evidence="4 5">
    <name type="scientific">Amycolatopsis sacchari</name>
    <dbReference type="NCBI Taxonomy" id="115433"/>
    <lineage>
        <taxon>Bacteria</taxon>
        <taxon>Bacillati</taxon>
        <taxon>Actinomycetota</taxon>
        <taxon>Actinomycetes</taxon>
        <taxon>Pseudonocardiales</taxon>
        <taxon>Pseudonocardiaceae</taxon>
        <taxon>Amycolatopsis</taxon>
    </lineage>
</organism>
<dbReference type="GO" id="GO:0003677">
    <property type="term" value="F:DNA binding"/>
    <property type="evidence" value="ECO:0007669"/>
    <property type="project" value="UniProtKB-UniRule"/>
</dbReference>
<feature type="domain" description="HTH tetR-type" evidence="3">
    <location>
        <begin position="23"/>
        <end position="83"/>
    </location>
</feature>
<evidence type="ECO:0000256" key="2">
    <source>
        <dbReference type="PROSITE-ProRule" id="PRU00335"/>
    </source>
</evidence>
<evidence type="ECO:0000259" key="3">
    <source>
        <dbReference type="PROSITE" id="PS50977"/>
    </source>
</evidence>
<protein>
    <submittedName>
        <fullName evidence="4">Regulatory protein, tetR family</fullName>
    </submittedName>
</protein>
<keyword evidence="1 2" id="KW-0238">DNA-binding</keyword>
<reference evidence="4 5" key="1">
    <citation type="submission" date="2016-10" db="EMBL/GenBank/DDBJ databases">
        <authorList>
            <person name="de Groot N.N."/>
        </authorList>
    </citation>
    <scope>NUCLEOTIDE SEQUENCE [LARGE SCALE GENOMIC DNA]</scope>
    <source>
        <strain evidence="4 5">DSM 44468</strain>
    </source>
</reference>
<dbReference type="AlphaFoldDB" id="A0A1I3Y8S0"/>
<accession>A0A1I3Y8S0</accession>
<dbReference type="SUPFAM" id="SSF46689">
    <property type="entry name" value="Homeodomain-like"/>
    <property type="match status" value="1"/>
</dbReference>
<name>A0A1I3Y8S0_9PSEU</name>
<evidence type="ECO:0000313" key="5">
    <source>
        <dbReference type="Proteomes" id="UP000199025"/>
    </source>
</evidence>
<dbReference type="Gene3D" id="1.10.357.10">
    <property type="entry name" value="Tetracycline Repressor, domain 2"/>
    <property type="match status" value="1"/>
</dbReference>
<keyword evidence="5" id="KW-1185">Reference proteome</keyword>
<evidence type="ECO:0000256" key="1">
    <source>
        <dbReference type="ARBA" id="ARBA00023125"/>
    </source>
</evidence>
<dbReference type="InterPro" id="IPR040611">
    <property type="entry name" value="AlkX_C"/>
</dbReference>
<sequence>MDLSGSRTSILAVPAQYAVQMPSTLRDRILDAGVELICTVGWDRVTMGQLAQRVGVSRQMVYKEVGARDTLARAIVARHAELFLSGVVDRLRAHGADAATGIPAAVEYVLTAAADDPLLKAVLSAAHGGTQDLLPLLTTDRGPVLRHALSTVLAEATELYGGLGLADLPTLAEVVVRLTLSHLVQPSGPVEHAVAQAAWVTRAALSGPRDVA</sequence>
<dbReference type="PROSITE" id="PS50977">
    <property type="entry name" value="HTH_TETR_2"/>
    <property type="match status" value="1"/>
</dbReference>
<dbReference type="InterPro" id="IPR001647">
    <property type="entry name" value="HTH_TetR"/>
</dbReference>